<dbReference type="EMBL" id="JAAIJR010000177">
    <property type="protein sequence ID" value="NEX23266.1"/>
    <property type="molecule type" value="Genomic_DNA"/>
</dbReference>
<keyword evidence="3" id="KW-1185">Reference proteome</keyword>
<accession>A0A6P1E2G6</accession>
<organism evidence="2 3">
    <name type="scientific">Thiorhodococcus mannitoliphagus</name>
    <dbReference type="NCBI Taxonomy" id="329406"/>
    <lineage>
        <taxon>Bacteria</taxon>
        <taxon>Pseudomonadati</taxon>
        <taxon>Pseudomonadota</taxon>
        <taxon>Gammaproteobacteria</taxon>
        <taxon>Chromatiales</taxon>
        <taxon>Chromatiaceae</taxon>
        <taxon>Thiorhodococcus</taxon>
    </lineage>
</organism>
<evidence type="ECO:0000256" key="1">
    <source>
        <dbReference type="SAM" id="MobiDB-lite"/>
    </source>
</evidence>
<gene>
    <name evidence="2" type="ORF">G3480_23705</name>
</gene>
<dbReference type="AlphaFoldDB" id="A0A6P1E2G6"/>
<proteinExistence type="predicted"/>
<dbReference type="Proteomes" id="UP000471640">
    <property type="component" value="Unassembled WGS sequence"/>
</dbReference>
<evidence type="ECO:0000313" key="3">
    <source>
        <dbReference type="Proteomes" id="UP000471640"/>
    </source>
</evidence>
<sequence length="414" mass="45124">MRQLIKLLSWTLSALLVIVLGLAALLALDSRPQIPHIALTSAERAWVKAWIATNRPSANRSEGINRLTLTEKEANLLLNGLLDRAAQGRATLDLQDGAAEISASLRLPLDQVATYLNLRLKLIEDANLLKIESARVAGLPIPAALAQKLAEQAIGAVARAQVVQSLEIEDEAVSLSYAWRPHLLEHLGSSLVAEDDLPDVLSYQAQIQAIAQNWPRRQPIALSKLLSELLATAAAERRADPVDSNRTLIIALTAYVNGKRIRAPSDDDSSRTSHPRPVTLRGRRDLSQHFMTSAALTIEGSDALSNVIGWYKELSDSDGGSGFSFADMTANRAGIRFAKLATENAASARRLQQLGRAGLSEDDFMPKIDGLPEGMSRSSFATDFGDPDAQTYKRMILHIDRRIDSRPLFRPSPG</sequence>
<reference evidence="3" key="1">
    <citation type="journal article" date="2020" name="Microbiol. Resour. Announc.">
        <title>Draft Genome Sequences of Thiorhodococcus mannitoliphagus and Thiorhodococcus minor, Purple Sulfur Photosynthetic Bacteria in the Gammaproteobacterial Family Chromatiaceae.</title>
        <authorList>
            <person name="Aviles F.A."/>
            <person name="Meyer T.E."/>
            <person name="Kyndt J.A."/>
        </authorList>
    </citation>
    <scope>NUCLEOTIDE SEQUENCE [LARGE SCALE GENOMIC DNA]</scope>
    <source>
        <strain evidence="3">DSM 18266</strain>
    </source>
</reference>
<evidence type="ECO:0000313" key="2">
    <source>
        <dbReference type="EMBL" id="NEX23266.1"/>
    </source>
</evidence>
<reference evidence="2 3" key="2">
    <citation type="submission" date="2020-02" db="EMBL/GenBank/DDBJ databases">
        <title>Genome sequences of Thiorhodococcus mannitoliphagus and Thiorhodococcus minor, purple sulfur photosynthetic bacteria in the gammaproteobacterial family, Chromatiaceae.</title>
        <authorList>
            <person name="Aviles F.A."/>
            <person name="Meyer T.E."/>
            <person name="Kyndt J.A."/>
        </authorList>
    </citation>
    <scope>NUCLEOTIDE SEQUENCE [LARGE SCALE GENOMIC DNA]</scope>
    <source>
        <strain evidence="2 3">DSM 18266</strain>
    </source>
</reference>
<comment type="caution">
    <text evidence="2">The sequence shown here is derived from an EMBL/GenBank/DDBJ whole genome shotgun (WGS) entry which is preliminary data.</text>
</comment>
<protein>
    <submittedName>
        <fullName evidence="2">Uncharacterized protein</fullName>
    </submittedName>
</protein>
<dbReference type="RefSeq" id="WP_164656704.1">
    <property type="nucleotide sequence ID" value="NZ_JAAIJR010000177.1"/>
</dbReference>
<feature type="region of interest" description="Disordered" evidence="1">
    <location>
        <begin position="262"/>
        <end position="283"/>
    </location>
</feature>
<name>A0A6P1E2G6_9GAMM</name>